<dbReference type="Pfam" id="PF09678">
    <property type="entry name" value="Caa3_CtaG"/>
    <property type="match status" value="1"/>
</dbReference>
<dbReference type="GO" id="GO:0005886">
    <property type="term" value="C:plasma membrane"/>
    <property type="evidence" value="ECO:0007669"/>
    <property type="project" value="UniProtKB-SubCell"/>
</dbReference>
<proteinExistence type="predicted"/>
<gene>
    <name evidence="8" type="ORF">SAMN06264849_10362</name>
</gene>
<comment type="subcellular location">
    <subcellularLocation>
        <location evidence="1">Cell membrane</location>
        <topology evidence="1">Multi-pass membrane protein</topology>
    </subcellularLocation>
</comment>
<evidence type="ECO:0000256" key="1">
    <source>
        <dbReference type="ARBA" id="ARBA00004651"/>
    </source>
</evidence>
<evidence type="ECO:0000256" key="4">
    <source>
        <dbReference type="ARBA" id="ARBA00022989"/>
    </source>
</evidence>
<accession>A0A521C150</accession>
<evidence type="ECO:0000256" key="5">
    <source>
        <dbReference type="ARBA" id="ARBA00023136"/>
    </source>
</evidence>
<evidence type="ECO:0000313" key="9">
    <source>
        <dbReference type="Proteomes" id="UP000315636"/>
    </source>
</evidence>
<evidence type="ECO:0000256" key="3">
    <source>
        <dbReference type="ARBA" id="ARBA00022692"/>
    </source>
</evidence>
<dbReference type="RefSeq" id="WP_142504834.1">
    <property type="nucleotide sequence ID" value="NZ_FXTI01000003.1"/>
</dbReference>
<keyword evidence="2" id="KW-1003">Cell membrane</keyword>
<feature type="transmembrane region" description="Helical" evidence="7">
    <location>
        <begin position="85"/>
        <end position="104"/>
    </location>
</feature>
<evidence type="ECO:0000256" key="6">
    <source>
        <dbReference type="SAM" id="MobiDB-lite"/>
    </source>
</evidence>
<dbReference type="OrthoDB" id="128422at2"/>
<keyword evidence="3 7" id="KW-0812">Transmembrane</keyword>
<protein>
    <submittedName>
        <fullName evidence="8">Putative membrane protein</fullName>
    </submittedName>
</protein>
<evidence type="ECO:0000256" key="7">
    <source>
        <dbReference type="SAM" id="Phobius"/>
    </source>
</evidence>
<dbReference type="EMBL" id="FXTI01000003">
    <property type="protein sequence ID" value="SMO53114.1"/>
    <property type="molecule type" value="Genomic_DNA"/>
</dbReference>
<feature type="transmembrane region" description="Helical" evidence="7">
    <location>
        <begin position="151"/>
        <end position="175"/>
    </location>
</feature>
<feature type="transmembrane region" description="Helical" evidence="7">
    <location>
        <begin position="16"/>
        <end position="36"/>
    </location>
</feature>
<organism evidence="8 9">
    <name type="scientific">Melghirimyces algeriensis</name>
    <dbReference type="NCBI Taxonomy" id="910412"/>
    <lineage>
        <taxon>Bacteria</taxon>
        <taxon>Bacillati</taxon>
        <taxon>Bacillota</taxon>
        <taxon>Bacilli</taxon>
        <taxon>Bacillales</taxon>
        <taxon>Thermoactinomycetaceae</taxon>
        <taxon>Melghirimyces</taxon>
    </lineage>
</organism>
<keyword evidence="4 7" id="KW-1133">Transmembrane helix</keyword>
<reference evidence="8 9" key="1">
    <citation type="submission" date="2017-05" db="EMBL/GenBank/DDBJ databases">
        <authorList>
            <person name="Varghese N."/>
            <person name="Submissions S."/>
        </authorList>
    </citation>
    <scope>NUCLEOTIDE SEQUENCE [LARGE SCALE GENOMIC DNA]</scope>
    <source>
        <strain evidence="8 9">DSM 45474</strain>
    </source>
</reference>
<keyword evidence="9" id="KW-1185">Reference proteome</keyword>
<name>A0A521C150_9BACL</name>
<evidence type="ECO:0000313" key="8">
    <source>
        <dbReference type="EMBL" id="SMO53114.1"/>
    </source>
</evidence>
<feature type="transmembrane region" description="Helical" evidence="7">
    <location>
        <begin position="236"/>
        <end position="258"/>
    </location>
</feature>
<dbReference type="AlphaFoldDB" id="A0A521C150"/>
<dbReference type="Proteomes" id="UP000315636">
    <property type="component" value="Unassembled WGS sequence"/>
</dbReference>
<feature type="transmembrane region" description="Helical" evidence="7">
    <location>
        <begin position="116"/>
        <end position="139"/>
    </location>
</feature>
<keyword evidence="5 7" id="KW-0472">Membrane</keyword>
<feature type="transmembrane region" description="Helical" evidence="7">
    <location>
        <begin position="187"/>
        <end position="207"/>
    </location>
</feature>
<feature type="region of interest" description="Disordered" evidence="6">
    <location>
        <begin position="265"/>
        <end position="285"/>
    </location>
</feature>
<dbReference type="InterPro" id="IPR019108">
    <property type="entry name" value="Caa3_assmbl_CtaG-rel"/>
</dbReference>
<feature type="transmembrane region" description="Helical" evidence="7">
    <location>
        <begin position="48"/>
        <end position="65"/>
    </location>
</feature>
<evidence type="ECO:0000256" key="2">
    <source>
        <dbReference type="ARBA" id="ARBA00022475"/>
    </source>
</evidence>
<sequence length="285" mass="32885">MDTIIEMFLYPSNWNIELNLLVLLIACAYLAVVSPFRRRFKEGQPVPVRQISMFLTALMIYYFALGSPLDAIGHELFSMHMLQMTLLYIVMPPILLAGLPSWMVRPFVNWKPVRALIQFLIRPFISMFLFNGMLSLYHLPWVFNQIMESDLLHVVTHVLLMVTALSMWWSIICPVPEMNRLSELKKMGFLYANGMLLTPVCALVIFANEPMYALFMETSELFPVMTPLNDQQTGGVIMKIVQEIVYIAVIGYIFFHWVRKEREKDRAETEGESSAETIYPAPDSV</sequence>